<dbReference type="InterPro" id="IPR000917">
    <property type="entry name" value="Sulfatase_N"/>
</dbReference>
<evidence type="ECO:0000256" key="2">
    <source>
        <dbReference type="ARBA" id="ARBA00022801"/>
    </source>
</evidence>
<keyword evidence="1" id="KW-0479">Metal-binding</keyword>
<evidence type="ECO:0000313" key="5">
    <source>
        <dbReference type="Proteomes" id="UP001169242"/>
    </source>
</evidence>
<dbReference type="Gene3D" id="3.40.720.10">
    <property type="entry name" value="Alkaline Phosphatase, subunit A"/>
    <property type="match status" value="1"/>
</dbReference>
<evidence type="ECO:0000259" key="3">
    <source>
        <dbReference type="Pfam" id="PF00884"/>
    </source>
</evidence>
<keyword evidence="2 4" id="KW-0378">Hydrolase</keyword>
<comment type="caution">
    <text evidence="4">The sequence shown here is derived from an EMBL/GenBank/DDBJ whole genome shotgun (WGS) entry which is preliminary data.</text>
</comment>
<sequence length="508" mass="58783">MDSSIRKVIFIMTDSQRKDMVGCYGNPHMRTPNIDNLAAGGIKFEKAYTAQPVCQPARAGLFTGQYPHSTGGWTNSMGIGQDVQHIGQRLSDHGIHTAFIGKWHLDGGDYFGMGRCPQGWDKDYWYDMRNYLEELTPEERVASRDQNTIESPGIDATFTFGHRCTNRAIDFLEKHHTEDFFLVVSYDEPHDPYLAPKHYIDSYKDYCAPITPAHYDDLEHKPEHHKIWAGLDEGELKRSQEHIDRQTRNGQGHPNSRFFGCNTFVDEEIGRVLKTAQEYAPDALIIYTSDHGVFSGEHGLHAKGPAMYNEITNIPLIMQCSQWKKYGVIDQNPVSHLDLAPTIFDFMGVPIPKMFMGHSLKEQLLTNKRTNDYVFIEFGRYEVDHDGFGGIQLVRSVFDGRYKLVVNLLTSDELYDLEKDPYEVHNLIHTESYQTIRDTLHNALLDEMNRSRDPFRGYYWENRPWRKDATRPTWHYTGMTRQKENEEYEPRQLDYATGLEMIESSRSK</sequence>
<protein>
    <submittedName>
        <fullName evidence="4">Sulfatase-like hydrolase/transferase</fullName>
    </submittedName>
</protein>
<dbReference type="Pfam" id="PF00884">
    <property type="entry name" value="Sulfatase"/>
    <property type="match status" value="1"/>
</dbReference>
<dbReference type="InterPro" id="IPR017850">
    <property type="entry name" value="Alkaline_phosphatase_core_sf"/>
</dbReference>
<dbReference type="SUPFAM" id="SSF53649">
    <property type="entry name" value="Alkaline phosphatase-like"/>
    <property type="match status" value="1"/>
</dbReference>
<evidence type="ECO:0000256" key="1">
    <source>
        <dbReference type="ARBA" id="ARBA00022723"/>
    </source>
</evidence>
<reference evidence="4" key="1">
    <citation type="journal article" date="2023" name="Int. J. Syst. Evol. Microbiol.">
        <title>&lt;i&gt;Holtiella tumoricola&lt;/i&gt; gen. nov. sp. nov., isolated from a human clinical sample.</title>
        <authorList>
            <person name="Allen-Vercoe E."/>
            <person name="Daigneault M.C."/>
            <person name="Vancuren S.J."/>
            <person name="Cochrane K."/>
            <person name="O'Neal L.L."/>
            <person name="Sankaranarayanan K."/>
            <person name="Lawson P.A."/>
        </authorList>
    </citation>
    <scope>NUCLEOTIDE SEQUENCE</scope>
    <source>
        <strain evidence="4">CC70A</strain>
    </source>
</reference>
<accession>A0AA42DS10</accession>
<dbReference type="GO" id="GO:0046872">
    <property type="term" value="F:metal ion binding"/>
    <property type="evidence" value="ECO:0007669"/>
    <property type="project" value="UniProtKB-KW"/>
</dbReference>
<keyword evidence="5" id="KW-1185">Reference proteome</keyword>
<feature type="domain" description="Sulfatase N-terminal" evidence="3">
    <location>
        <begin position="7"/>
        <end position="349"/>
    </location>
</feature>
<dbReference type="PANTHER" id="PTHR45953">
    <property type="entry name" value="IDURONATE 2-SULFATASE"/>
    <property type="match status" value="1"/>
</dbReference>
<dbReference type="GO" id="GO:0008484">
    <property type="term" value="F:sulfuric ester hydrolase activity"/>
    <property type="evidence" value="ECO:0007669"/>
    <property type="project" value="TreeGrafter"/>
</dbReference>
<dbReference type="EMBL" id="JAQIFT010000069">
    <property type="protein sequence ID" value="MDA3734081.1"/>
    <property type="molecule type" value="Genomic_DNA"/>
</dbReference>
<dbReference type="Proteomes" id="UP001169242">
    <property type="component" value="Unassembled WGS sequence"/>
</dbReference>
<dbReference type="AlphaFoldDB" id="A0AA42DS10"/>
<evidence type="ECO:0000313" key="4">
    <source>
        <dbReference type="EMBL" id="MDA3734081.1"/>
    </source>
</evidence>
<proteinExistence type="predicted"/>
<dbReference type="PANTHER" id="PTHR45953:SF1">
    <property type="entry name" value="IDURONATE 2-SULFATASE"/>
    <property type="match status" value="1"/>
</dbReference>
<name>A0AA42DS10_9FIRM</name>
<dbReference type="RefSeq" id="WP_271013722.1">
    <property type="nucleotide sequence ID" value="NZ_JAQIFT010000069.1"/>
</dbReference>
<dbReference type="GO" id="GO:0005737">
    <property type="term" value="C:cytoplasm"/>
    <property type="evidence" value="ECO:0007669"/>
    <property type="project" value="TreeGrafter"/>
</dbReference>
<gene>
    <name evidence="4" type="ORF">PBV87_21635</name>
</gene>
<organism evidence="4 5">
    <name type="scientific">Holtiella tumoricola</name>
    <dbReference type="NCBI Taxonomy" id="3018743"/>
    <lineage>
        <taxon>Bacteria</taxon>
        <taxon>Bacillati</taxon>
        <taxon>Bacillota</taxon>
        <taxon>Clostridia</taxon>
        <taxon>Lachnospirales</taxon>
        <taxon>Cellulosilyticaceae</taxon>
        <taxon>Holtiella</taxon>
    </lineage>
</organism>